<evidence type="ECO:0000313" key="2">
    <source>
        <dbReference type="EMBL" id="MFC4833025.1"/>
    </source>
</evidence>
<keyword evidence="3" id="KW-1185">Reference proteome</keyword>
<dbReference type="EMBL" id="JBHSIM010000021">
    <property type="protein sequence ID" value="MFC4833025.1"/>
    <property type="molecule type" value="Genomic_DNA"/>
</dbReference>
<sequence>MLHEPLDSTLAPPASAPDTLAPDTLPAARTPADLLPLARRARRDTGSAREFAVALLARGWAATSAAALSGLALSAVTALSRVRRPGTAADSVADDVAARARRRTARLT</sequence>
<accession>A0ABV9RGY1</accession>
<name>A0ABV9RGY1_9PSEU</name>
<dbReference type="RefSeq" id="WP_274192479.1">
    <property type="nucleotide sequence ID" value="NZ_BAABHN010000021.1"/>
</dbReference>
<organism evidence="2 3">
    <name type="scientific">Actinomycetospora chibensis</name>
    <dbReference type="NCBI Taxonomy" id="663606"/>
    <lineage>
        <taxon>Bacteria</taxon>
        <taxon>Bacillati</taxon>
        <taxon>Actinomycetota</taxon>
        <taxon>Actinomycetes</taxon>
        <taxon>Pseudonocardiales</taxon>
        <taxon>Pseudonocardiaceae</taxon>
        <taxon>Actinomycetospora</taxon>
    </lineage>
</organism>
<gene>
    <name evidence="2" type="ORF">ACFPEL_11460</name>
</gene>
<protein>
    <submittedName>
        <fullName evidence="2">Uncharacterized protein</fullName>
    </submittedName>
</protein>
<evidence type="ECO:0000256" key="1">
    <source>
        <dbReference type="SAM" id="MobiDB-lite"/>
    </source>
</evidence>
<feature type="region of interest" description="Disordered" evidence="1">
    <location>
        <begin position="1"/>
        <end position="32"/>
    </location>
</feature>
<dbReference type="Proteomes" id="UP001595909">
    <property type="component" value="Unassembled WGS sequence"/>
</dbReference>
<reference evidence="3" key="1">
    <citation type="journal article" date="2019" name="Int. J. Syst. Evol. Microbiol.">
        <title>The Global Catalogue of Microorganisms (GCM) 10K type strain sequencing project: providing services to taxonomists for standard genome sequencing and annotation.</title>
        <authorList>
            <consortium name="The Broad Institute Genomics Platform"/>
            <consortium name="The Broad Institute Genome Sequencing Center for Infectious Disease"/>
            <person name="Wu L."/>
            <person name="Ma J."/>
        </authorList>
    </citation>
    <scope>NUCLEOTIDE SEQUENCE [LARGE SCALE GENOMIC DNA]</scope>
    <source>
        <strain evidence="3">CCUG 50347</strain>
    </source>
</reference>
<evidence type="ECO:0000313" key="3">
    <source>
        <dbReference type="Proteomes" id="UP001595909"/>
    </source>
</evidence>
<proteinExistence type="predicted"/>
<comment type="caution">
    <text evidence="2">The sequence shown here is derived from an EMBL/GenBank/DDBJ whole genome shotgun (WGS) entry which is preliminary data.</text>
</comment>